<dbReference type="Pfam" id="PF02579">
    <property type="entry name" value="Nitro_FeMo-Co"/>
    <property type="match status" value="1"/>
</dbReference>
<sequence length="219" mass="24382">MSSDDELFWRLFALIQVLPELPPKQVISWLGGDKAPSASLGWLEGLSISQLEATYPGDADCMTFARWQQVSACLHGELPEHLSVVPPTHRPAQIQAAFASQDGLNIDGHFGQCRLFFIYGFDENGYWLTGLRRFAAVAGQEDNETRARLVHDCQLLFCEAIGGPAAARLIRYNIHPMKVTAGTTIESQCQSVLQMLTSSLPPWLARRLGRDNPLEQRVF</sequence>
<keyword evidence="2" id="KW-0535">Nitrogen fixation</keyword>
<evidence type="ECO:0000259" key="3">
    <source>
        <dbReference type="Pfam" id="PF02579"/>
    </source>
</evidence>
<comment type="similarity">
    <text evidence="1">Belongs to the NifX/NifY family.</text>
</comment>
<dbReference type="OrthoDB" id="9797941at2"/>
<reference evidence="5" key="1">
    <citation type="submission" date="2016-05" db="EMBL/GenBank/DDBJ databases">
        <authorList>
            <person name="Behera P."/>
            <person name="Vaishampayan P."/>
            <person name="Singh N."/>
            <person name="Raina V."/>
            <person name="Suar M."/>
            <person name="Pattnaik A."/>
            <person name="Rastogi G."/>
        </authorList>
    </citation>
    <scope>NUCLEOTIDE SEQUENCE [LARGE SCALE GENOMIC DNA]</scope>
    <source>
        <strain evidence="5">MP23</strain>
    </source>
</reference>
<proteinExistence type="inferred from homology"/>
<feature type="domain" description="Dinitrogenase iron-molybdenum cofactor biosynthesis" evidence="3">
    <location>
        <begin position="103"/>
        <end position="192"/>
    </location>
</feature>
<comment type="caution">
    <text evidence="4">The sequence shown here is derived from an EMBL/GenBank/DDBJ whole genome shotgun (WGS) entry which is preliminary data.</text>
</comment>
<evidence type="ECO:0000256" key="2">
    <source>
        <dbReference type="ARBA" id="ARBA00023231"/>
    </source>
</evidence>
<dbReference type="STRING" id="1691903.A9B99_17390"/>
<dbReference type="RefSeq" id="WP_064601336.1">
    <property type="nucleotide sequence ID" value="NZ_LYRP01000050.1"/>
</dbReference>
<evidence type="ECO:0000313" key="4">
    <source>
        <dbReference type="EMBL" id="OAT74959.1"/>
    </source>
</evidence>
<dbReference type="CDD" id="cd00853">
    <property type="entry name" value="NifX"/>
    <property type="match status" value="1"/>
</dbReference>
<evidence type="ECO:0000256" key="1">
    <source>
        <dbReference type="ARBA" id="ARBA00010285"/>
    </source>
</evidence>
<dbReference type="InterPro" id="IPR034169">
    <property type="entry name" value="NifX-like"/>
</dbReference>
<dbReference type="SUPFAM" id="SSF53146">
    <property type="entry name" value="Nitrogenase accessory factor-like"/>
    <property type="match status" value="1"/>
</dbReference>
<protein>
    <submittedName>
        <fullName evidence="4">Nitrogen fixation protein NifY</fullName>
    </submittedName>
</protein>
<evidence type="ECO:0000313" key="5">
    <source>
        <dbReference type="Proteomes" id="UP000078225"/>
    </source>
</evidence>
<dbReference type="AlphaFoldDB" id="A0A1B7KXU4"/>
<gene>
    <name evidence="4" type="ORF">A9B99_17390</name>
</gene>
<dbReference type="EMBL" id="LYRP01000050">
    <property type="protein sequence ID" value="OAT74959.1"/>
    <property type="molecule type" value="Genomic_DNA"/>
</dbReference>
<organism evidence="4 5">
    <name type="scientific">Mangrovibacter phragmitis</name>
    <dbReference type="NCBI Taxonomy" id="1691903"/>
    <lineage>
        <taxon>Bacteria</taxon>
        <taxon>Pseudomonadati</taxon>
        <taxon>Pseudomonadota</taxon>
        <taxon>Gammaproteobacteria</taxon>
        <taxon>Enterobacterales</taxon>
        <taxon>Enterobacteriaceae</taxon>
        <taxon>Mangrovibacter</taxon>
    </lineage>
</organism>
<name>A0A1B7KXU4_9ENTR</name>
<dbReference type="Gene3D" id="3.30.420.130">
    <property type="entry name" value="Dinitrogenase iron-molybdenum cofactor biosynthesis domain"/>
    <property type="match status" value="1"/>
</dbReference>
<dbReference type="InterPro" id="IPR036105">
    <property type="entry name" value="DiNase_FeMo-co_biosyn_sf"/>
</dbReference>
<accession>A0A1B7KXU4</accession>
<keyword evidence="5" id="KW-1185">Reference proteome</keyword>
<dbReference type="InterPro" id="IPR003731">
    <property type="entry name" value="Di-Nase_FeMo-co_biosynth"/>
</dbReference>
<dbReference type="Proteomes" id="UP000078225">
    <property type="component" value="Unassembled WGS sequence"/>
</dbReference>